<dbReference type="AlphaFoldDB" id="B8FFV8"/>
<evidence type="ECO:0000256" key="6">
    <source>
        <dbReference type="ARBA" id="ARBA00022840"/>
    </source>
</evidence>
<dbReference type="Gene3D" id="3.40.50.300">
    <property type="entry name" value="P-loop containing nucleotide triphosphate hydrolases"/>
    <property type="match status" value="1"/>
</dbReference>
<dbReference type="PROSITE" id="PS50045">
    <property type="entry name" value="SIGMA54_INTERACT_4"/>
    <property type="match status" value="1"/>
</dbReference>
<keyword evidence="7" id="KW-0902">Two-component regulatory system</keyword>
<keyword evidence="16" id="KW-1185">Reference proteome</keyword>
<feature type="domain" description="PAS" evidence="13">
    <location>
        <begin position="11"/>
        <end position="52"/>
    </location>
</feature>
<dbReference type="GO" id="GO:0005524">
    <property type="term" value="F:ATP binding"/>
    <property type="evidence" value="ECO:0007669"/>
    <property type="project" value="UniProtKB-KW"/>
</dbReference>
<dbReference type="SMART" id="SM00086">
    <property type="entry name" value="PAC"/>
    <property type="match status" value="1"/>
</dbReference>
<evidence type="ECO:0000256" key="8">
    <source>
        <dbReference type="ARBA" id="ARBA00023015"/>
    </source>
</evidence>
<dbReference type="PROSITE" id="PS50113">
    <property type="entry name" value="PAC"/>
    <property type="match status" value="1"/>
</dbReference>
<dbReference type="CDD" id="cd00009">
    <property type="entry name" value="AAA"/>
    <property type="match status" value="1"/>
</dbReference>
<dbReference type="PANTHER" id="PTHR32071:SF95">
    <property type="entry name" value="DNA-BINDING TRANSCRIPTIONAL REGULATOR NTRC"/>
    <property type="match status" value="1"/>
</dbReference>
<dbReference type="CDD" id="cd00130">
    <property type="entry name" value="PAS"/>
    <property type="match status" value="1"/>
</dbReference>
<feature type="domain" description="Sigma-54 factor interaction" evidence="12">
    <location>
        <begin position="148"/>
        <end position="376"/>
    </location>
</feature>
<dbReference type="SUPFAM" id="SSF46689">
    <property type="entry name" value="Homeodomain-like"/>
    <property type="match status" value="1"/>
</dbReference>
<evidence type="ECO:0000256" key="1">
    <source>
        <dbReference type="ARBA" id="ARBA00004496"/>
    </source>
</evidence>
<dbReference type="GO" id="GO:0000160">
    <property type="term" value="P:phosphorelay signal transduction system"/>
    <property type="evidence" value="ECO:0007669"/>
    <property type="project" value="UniProtKB-KW"/>
</dbReference>
<dbReference type="HOGENOM" id="CLU_000445_8_1_7"/>
<dbReference type="KEGG" id="dal:Dalk_1816"/>
<dbReference type="Pfam" id="PF00158">
    <property type="entry name" value="Sigma54_activat"/>
    <property type="match status" value="1"/>
</dbReference>
<dbReference type="InterPro" id="IPR058031">
    <property type="entry name" value="AAA_lid_NorR"/>
</dbReference>
<evidence type="ECO:0000313" key="16">
    <source>
        <dbReference type="Proteomes" id="UP000000739"/>
    </source>
</evidence>
<keyword evidence="11" id="KW-0804">Transcription</keyword>
<keyword evidence="6" id="KW-0067">ATP-binding</keyword>
<dbReference type="InterPro" id="IPR001610">
    <property type="entry name" value="PAC"/>
</dbReference>
<reference evidence="15 16" key="1">
    <citation type="journal article" date="2012" name="Environ. Microbiol.">
        <title>The genome sequence of Desulfatibacillum alkenivorans AK-01: a blueprint for anaerobic alkane oxidation.</title>
        <authorList>
            <person name="Callaghan A.V."/>
            <person name="Morris B.E."/>
            <person name="Pereira I.A."/>
            <person name="McInerney M.J."/>
            <person name="Austin R.N."/>
            <person name="Groves J.T."/>
            <person name="Kukor J.J."/>
            <person name="Suflita J.M."/>
            <person name="Young L.Y."/>
            <person name="Zylstra G.J."/>
            <person name="Wawrik B."/>
        </authorList>
    </citation>
    <scope>NUCLEOTIDE SEQUENCE [LARGE SCALE GENOMIC DNA]</scope>
    <source>
        <strain evidence="15 16">AK-01</strain>
    </source>
</reference>
<dbReference type="InterPro" id="IPR002078">
    <property type="entry name" value="Sigma_54_int"/>
</dbReference>
<dbReference type="EMBL" id="CP001322">
    <property type="protein sequence ID" value="ACL03513.1"/>
    <property type="molecule type" value="Genomic_DNA"/>
</dbReference>
<dbReference type="InterPro" id="IPR002197">
    <property type="entry name" value="HTH_Fis"/>
</dbReference>
<evidence type="ECO:0000256" key="5">
    <source>
        <dbReference type="ARBA" id="ARBA00022741"/>
    </source>
</evidence>
<name>B8FFV8_DESAL</name>
<evidence type="ECO:0000259" key="13">
    <source>
        <dbReference type="PROSITE" id="PS50112"/>
    </source>
</evidence>
<keyword evidence="10" id="KW-0010">Activator</keyword>
<dbReference type="InterPro" id="IPR035965">
    <property type="entry name" value="PAS-like_dom_sf"/>
</dbReference>
<dbReference type="InterPro" id="IPR000014">
    <property type="entry name" value="PAS"/>
</dbReference>
<dbReference type="PANTHER" id="PTHR32071">
    <property type="entry name" value="TRANSCRIPTIONAL REGULATORY PROTEIN"/>
    <property type="match status" value="1"/>
</dbReference>
<dbReference type="GO" id="GO:0006355">
    <property type="term" value="P:regulation of DNA-templated transcription"/>
    <property type="evidence" value="ECO:0007669"/>
    <property type="project" value="InterPro"/>
</dbReference>
<dbReference type="NCBIfam" id="TIGR00229">
    <property type="entry name" value="sensory_box"/>
    <property type="match status" value="1"/>
</dbReference>
<evidence type="ECO:0000256" key="9">
    <source>
        <dbReference type="ARBA" id="ARBA00023125"/>
    </source>
</evidence>
<keyword evidence="3" id="KW-0678">Repressor</keyword>
<dbReference type="Pfam" id="PF02954">
    <property type="entry name" value="HTH_8"/>
    <property type="match status" value="1"/>
</dbReference>
<evidence type="ECO:0000256" key="3">
    <source>
        <dbReference type="ARBA" id="ARBA00022491"/>
    </source>
</evidence>
<dbReference type="SUPFAM" id="SSF55785">
    <property type="entry name" value="PYP-like sensor domain (PAS domain)"/>
    <property type="match status" value="1"/>
</dbReference>
<dbReference type="Gene3D" id="1.10.8.60">
    <property type="match status" value="1"/>
</dbReference>
<dbReference type="Gene3D" id="3.30.450.20">
    <property type="entry name" value="PAS domain"/>
    <property type="match status" value="1"/>
</dbReference>
<comment type="subcellular location">
    <subcellularLocation>
        <location evidence="1">Cytoplasm</location>
    </subcellularLocation>
</comment>
<sequence>MLKQDWNSYWKTVVDTIHDGVMIVDNQGVVVSINRGMERISGFKAGEMVGKSCTMLNCDICEIAQKDGGGHWCALFATGRINERRCNIVRRDGKTFPVLKNASLLKDSEGETIGAVETITDISELIEKDNRIQEYQRELRREDGFFGLIGQSEPMGRIFSLIRDAAGSDAPVIIYGESGTGKELAARAIHNSRDPQKPFVAVNCAALNEQLLESELFGHEKGAFTGADKKRTGRFEAAHGGAIFLDEVGDLPLSTQVKLLRVLEQKVIERVGSSKSIPIDVRVISATNRDLDQMVREGRFRQDLYYRLNVIPVHLPPLRERREDIPLLSTHFLTRARLKSGKNITGISNEALRMIVNHLWPGNVRELKSAFEYAFVTCHDDLIEPRHLPPVVAGAPLADCREPAPAEKYQSPDDRARTELIEALEKSNGNQTEAAKLLGVSRVTVWNRMKRYGVDLKSVVNR</sequence>
<dbReference type="PROSITE" id="PS50112">
    <property type="entry name" value="PAS"/>
    <property type="match status" value="1"/>
</dbReference>
<evidence type="ECO:0000259" key="14">
    <source>
        <dbReference type="PROSITE" id="PS50113"/>
    </source>
</evidence>
<dbReference type="Pfam" id="PF25601">
    <property type="entry name" value="AAA_lid_14"/>
    <property type="match status" value="1"/>
</dbReference>
<proteinExistence type="predicted"/>
<dbReference type="InterPro" id="IPR027417">
    <property type="entry name" value="P-loop_NTPase"/>
</dbReference>
<evidence type="ECO:0000256" key="11">
    <source>
        <dbReference type="ARBA" id="ARBA00023163"/>
    </source>
</evidence>
<dbReference type="InterPro" id="IPR009057">
    <property type="entry name" value="Homeodomain-like_sf"/>
</dbReference>
<evidence type="ECO:0000256" key="2">
    <source>
        <dbReference type="ARBA" id="ARBA00022490"/>
    </source>
</evidence>
<dbReference type="eggNOG" id="COG3829">
    <property type="taxonomic scope" value="Bacteria"/>
</dbReference>
<keyword evidence="4" id="KW-0597">Phosphoprotein</keyword>
<dbReference type="SUPFAM" id="SSF52540">
    <property type="entry name" value="P-loop containing nucleoside triphosphate hydrolases"/>
    <property type="match status" value="1"/>
</dbReference>
<accession>B8FFV8</accession>
<evidence type="ECO:0000259" key="12">
    <source>
        <dbReference type="PROSITE" id="PS50045"/>
    </source>
</evidence>
<keyword evidence="8" id="KW-0805">Transcription regulation</keyword>
<dbReference type="GO" id="GO:0043565">
    <property type="term" value="F:sequence-specific DNA binding"/>
    <property type="evidence" value="ECO:0007669"/>
    <property type="project" value="InterPro"/>
</dbReference>
<dbReference type="SMART" id="SM00382">
    <property type="entry name" value="AAA"/>
    <property type="match status" value="1"/>
</dbReference>
<keyword evidence="9" id="KW-0238">DNA-binding</keyword>
<evidence type="ECO:0000256" key="10">
    <source>
        <dbReference type="ARBA" id="ARBA00023159"/>
    </source>
</evidence>
<dbReference type="InterPro" id="IPR003593">
    <property type="entry name" value="AAA+_ATPase"/>
</dbReference>
<organism evidence="15 16">
    <name type="scientific">Desulfatibacillum aliphaticivorans</name>
    <dbReference type="NCBI Taxonomy" id="218208"/>
    <lineage>
        <taxon>Bacteria</taxon>
        <taxon>Pseudomonadati</taxon>
        <taxon>Thermodesulfobacteriota</taxon>
        <taxon>Desulfobacteria</taxon>
        <taxon>Desulfobacterales</taxon>
        <taxon>Desulfatibacillaceae</taxon>
        <taxon>Desulfatibacillum</taxon>
    </lineage>
</organism>
<keyword evidence="2" id="KW-0963">Cytoplasm</keyword>
<evidence type="ECO:0000313" key="15">
    <source>
        <dbReference type="EMBL" id="ACL03513.1"/>
    </source>
</evidence>
<gene>
    <name evidence="15" type="ordered locus">Dalk_1816</name>
</gene>
<evidence type="ECO:0000256" key="4">
    <source>
        <dbReference type="ARBA" id="ARBA00022553"/>
    </source>
</evidence>
<feature type="domain" description="PAC" evidence="14">
    <location>
        <begin position="82"/>
        <end position="134"/>
    </location>
</feature>
<keyword evidence="5" id="KW-0547">Nucleotide-binding</keyword>
<evidence type="ECO:0000256" key="7">
    <source>
        <dbReference type="ARBA" id="ARBA00023012"/>
    </source>
</evidence>
<dbReference type="FunFam" id="3.40.50.300:FF:000006">
    <property type="entry name" value="DNA-binding transcriptional regulator NtrC"/>
    <property type="match status" value="1"/>
</dbReference>
<dbReference type="Gene3D" id="1.10.10.60">
    <property type="entry name" value="Homeodomain-like"/>
    <property type="match status" value="1"/>
</dbReference>
<dbReference type="RefSeq" id="WP_012610947.1">
    <property type="nucleotide sequence ID" value="NC_011768.1"/>
</dbReference>
<protein>
    <submittedName>
        <fullName evidence="15">PAS modulated sigma54 specific transcriptional regulator, Fis family</fullName>
    </submittedName>
</protein>
<dbReference type="PRINTS" id="PR01590">
    <property type="entry name" value="HTHFIS"/>
</dbReference>
<dbReference type="GO" id="GO:0005737">
    <property type="term" value="C:cytoplasm"/>
    <property type="evidence" value="ECO:0007669"/>
    <property type="project" value="UniProtKB-SubCell"/>
</dbReference>
<dbReference type="InterPro" id="IPR000700">
    <property type="entry name" value="PAS-assoc_C"/>
</dbReference>
<dbReference type="Proteomes" id="UP000000739">
    <property type="component" value="Chromosome"/>
</dbReference>
<dbReference type="Pfam" id="PF13426">
    <property type="entry name" value="PAS_9"/>
    <property type="match status" value="1"/>
</dbReference>